<evidence type="ECO:0000256" key="2">
    <source>
        <dbReference type="ARBA" id="ARBA00022771"/>
    </source>
</evidence>
<feature type="compositionally biased region" description="Low complexity" evidence="6">
    <location>
        <begin position="685"/>
        <end position="699"/>
    </location>
</feature>
<protein>
    <recommendedName>
        <fullName evidence="7">FYVE-type domain-containing protein</fullName>
    </recommendedName>
</protein>
<dbReference type="OrthoDB" id="121008at2759"/>
<comment type="caution">
    <text evidence="8">The sequence shown here is derived from an EMBL/GenBank/DDBJ whole genome shotgun (WGS) entry which is preliminary data.</text>
</comment>
<dbReference type="CDD" id="cd00065">
    <property type="entry name" value="FYVE_like_SF"/>
    <property type="match status" value="1"/>
</dbReference>
<gene>
    <name evidence="8" type="ORF">Poli38472_004362</name>
</gene>
<name>A0A8K1FI14_PYTOL</name>
<dbReference type="Pfam" id="PF01363">
    <property type="entry name" value="FYVE"/>
    <property type="match status" value="1"/>
</dbReference>
<dbReference type="SUPFAM" id="SSF57903">
    <property type="entry name" value="FYVE/PHD zinc finger"/>
    <property type="match status" value="1"/>
</dbReference>
<keyword evidence="3" id="KW-0862">Zinc</keyword>
<feature type="compositionally biased region" description="Low complexity" evidence="6">
    <location>
        <begin position="563"/>
        <end position="572"/>
    </location>
</feature>
<dbReference type="AlphaFoldDB" id="A0A8K1FI14"/>
<keyword evidence="9" id="KW-1185">Reference proteome</keyword>
<evidence type="ECO:0000313" key="8">
    <source>
        <dbReference type="EMBL" id="TMW59293.1"/>
    </source>
</evidence>
<dbReference type="PROSITE" id="PS50178">
    <property type="entry name" value="ZF_FYVE"/>
    <property type="match status" value="1"/>
</dbReference>
<feature type="region of interest" description="Disordered" evidence="6">
    <location>
        <begin position="353"/>
        <end position="421"/>
    </location>
</feature>
<organism evidence="8 9">
    <name type="scientific">Pythium oligandrum</name>
    <name type="common">Mycoparasitic fungus</name>
    <dbReference type="NCBI Taxonomy" id="41045"/>
    <lineage>
        <taxon>Eukaryota</taxon>
        <taxon>Sar</taxon>
        <taxon>Stramenopiles</taxon>
        <taxon>Oomycota</taxon>
        <taxon>Peronosporomycetes</taxon>
        <taxon>Pythiales</taxon>
        <taxon>Pythiaceae</taxon>
        <taxon>Pythium</taxon>
    </lineage>
</organism>
<proteinExistence type="predicted"/>
<keyword evidence="1" id="KW-0479">Metal-binding</keyword>
<feature type="region of interest" description="Disordered" evidence="6">
    <location>
        <begin position="548"/>
        <end position="590"/>
    </location>
</feature>
<evidence type="ECO:0000259" key="7">
    <source>
        <dbReference type="PROSITE" id="PS50178"/>
    </source>
</evidence>
<dbReference type="InterPro" id="IPR011011">
    <property type="entry name" value="Znf_FYVE_PHD"/>
</dbReference>
<dbReference type="PANTHER" id="PTHR43102:SF2">
    <property type="entry name" value="GAF DOMAIN-CONTAINING PROTEIN"/>
    <property type="match status" value="1"/>
</dbReference>
<feature type="compositionally biased region" description="Polar residues" evidence="6">
    <location>
        <begin position="722"/>
        <end position="749"/>
    </location>
</feature>
<accession>A0A8K1FI14</accession>
<dbReference type="InterPro" id="IPR000306">
    <property type="entry name" value="Znf_FYVE"/>
</dbReference>
<keyword evidence="5" id="KW-0175">Coiled coil</keyword>
<dbReference type="Proteomes" id="UP000794436">
    <property type="component" value="Unassembled WGS sequence"/>
</dbReference>
<feature type="compositionally biased region" description="Basic residues" evidence="6">
    <location>
        <begin position="385"/>
        <end position="405"/>
    </location>
</feature>
<dbReference type="SMART" id="SM00064">
    <property type="entry name" value="FYVE"/>
    <property type="match status" value="1"/>
</dbReference>
<dbReference type="EMBL" id="SPLM01000109">
    <property type="protein sequence ID" value="TMW59293.1"/>
    <property type="molecule type" value="Genomic_DNA"/>
</dbReference>
<dbReference type="PANTHER" id="PTHR43102">
    <property type="entry name" value="SLR1143 PROTEIN"/>
    <property type="match status" value="1"/>
</dbReference>
<reference evidence="8" key="1">
    <citation type="submission" date="2019-03" db="EMBL/GenBank/DDBJ databases">
        <title>Long read genome sequence of the mycoparasitic Pythium oligandrum ATCC 38472 isolated from sugarbeet rhizosphere.</title>
        <authorList>
            <person name="Gaulin E."/>
        </authorList>
    </citation>
    <scope>NUCLEOTIDE SEQUENCE</scope>
    <source>
        <strain evidence="8">ATCC 38472_TT</strain>
    </source>
</reference>
<evidence type="ECO:0000256" key="1">
    <source>
        <dbReference type="ARBA" id="ARBA00022723"/>
    </source>
</evidence>
<feature type="region of interest" description="Disordered" evidence="6">
    <location>
        <begin position="471"/>
        <end position="492"/>
    </location>
</feature>
<feature type="compositionally biased region" description="Low complexity" evidence="6">
    <location>
        <begin position="353"/>
        <end position="369"/>
    </location>
</feature>
<feature type="region of interest" description="Disordered" evidence="6">
    <location>
        <begin position="680"/>
        <end position="755"/>
    </location>
</feature>
<dbReference type="GO" id="GO:0008270">
    <property type="term" value="F:zinc ion binding"/>
    <property type="evidence" value="ECO:0007669"/>
    <property type="project" value="UniProtKB-KW"/>
</dbReference>
<feature type="domain" description="FYVE-type" evidence="7">
    <location>
        <begin position="285"/>
        <end position="344"/>
    </location>
</feature>
<feature type="coiled-coil region" evidence="5">
    <location>
        <begin position="590"/>
        <end position="617"/>
    </location>
</feature>
<evidence type="ECO:0000313" key="9">
    <source>
        <dbReference type="Proteomes" id="UP000794436"/>
    </source>
</evidence>
<keyword evidence="2 4" id="KW-0863">Zinc-finger</keyword>
<evidence type="ECO:0000256" key="4">
    <source>
        <dbReference type="PROSITE-ProRule" id="PRU00091"/>
    </source>
</evidence>
<evidence type="ECO:0000256" key="3">
    <source>
        <dbReference type="ARBA" id="ARBA00022833"/>
    </source>
</evidence>
<sequence length="755" mass="83997">MSIHEDATLEFPLDDSFFPQVVLNADDVKRFKRLGKERLSTLLRMDEDANEGVYAWKEVKTRYAPNVTVQAAEFPVFRPTTKAKFMSTLLQSSIVLRETHADEILSVLAPTKTSTTRKTLAYLHRENFVDAQMLLKFPTSVQRSEFSYRALKWCAFRVGPHRKLVDFALLEYTGHRKPTSSSSVVAFCLQESVERERELPSLEEVGVVRGNMTHSGILIAKTHQPNAFRVTAYSQIDGDMDATQRHLMLELHQERMGAILSRLEGLVDRQRINSLKILEPWQFPPSERKACAVCTKKFFLRHKHNCETCGEVVCSSCGPMRDIEKSNGSTKEVRICQACMMRAARHVAATLAATSERSAETSSVASSESMNRPNGRYDTMEDVKPKKHHDHPHRPHAPPRPHGGAHPRANGPQLGPPHERAKALQEILRRTRQLHSSISDRLSNGDYYETLKGGDDDPFAELDAQVRGLRVRSDQAEPSSARQSGLRDSDYRQQDFSDDYMDSVAAKTLRVATATRRAAANVLSTYSASSSEFGEREVDSDGEDVSEILASIGGGSGSRSRSHASSRSSDTASYDRLQRRIPGRQPTSARRHLEMRILDLDRELSRAQRELSILDIDDDDVSVRYPSISYKAPSSARLSIPRASTSTASSGRASLTVDPAMVRELYSVMNSDEVTGPVLPRRRASITSGSSGRSSLSDSIEPFERVPSMPRARAPAPPRPLTATTVYIDSDGQSMVSSPHSTASHQSRQYLAESA</sequence>
<dbReference type="InterPro" id="IPR013083">
    <property type="entry name" value="Znf_RING/FYVE/PHD"/>
</dbReference>
<dbReference type="Gene3D" id="3.30.40.10">
    <property type="entry name" value="Zinc/RING finger domain, C3HC4 (zinc finger)"/>
    <property type="match status" value="1"/>
</dbReference>
<evidence type="ECO:0000256" key="6">
    <source>
        <dbReference type="SAM" id="MobiDB-lite"/>
    </source>
</evidence>
<evidence type="ECO:0000256" key="5">
    <source>
        <dbReference type="SAM" id="Coils"/>
    </source>
</evidence>
<dbReference type="InterPro" id="IPR017455">
    <property type="entry name" value="Znf_FYVE-rel"/>
</dbReference>